<dbReference type="OrthoDB" id="429813at2759"/>
<dbReference type="Pfam" id="PF05141">
    <property type="entry name" value="DIT1_PvcA"/>
    <property type="match status" value="1"/>
</dbReference>
<dbReference type="EMBL" id="KV453911">
    <property type="protein sequence ID" value="ODV80071.1"/>
    <property type="molecule type" value="Genomic_DNA"/>
</dbReference>
<organism evidence="1 2">
    <name type="scientific">Suhomyces tanzawaensis NRRL Y-17324</name>
    <dbReference type="NCBI Taxonomy" id="984487"/>
    <lineage>
        <taxon>Eukaryota</taxon>
        <taxon>Fungi</taxon>
        <taxon>Dikarya</taxon>
        <taxon>Ascomycota</taxon>
        <taxon>Saccharomycotina</taxon>
        <taxon>Pichiomycetes</taxon>
        <taxon>Debaryomycetaceae</taxon>
        <taxon>Suhomyces</taxon>
    </lineage>
</organism>
<dbReference type="GeneID" id="30980821"/>
<protein>
    <recommendedName>
        <fullName evidence="3">Spore wall maturation protein DIT1</fullName>
    </recommendedName>
</protein>
<name>A0A1E4SKN8_9ASCO</name>
<dbReference type="PANTHER" id="PTHR37285:SF5">
    <property type="entry name" value="SPORE WALL MATURATION PROTEIN DIT1"/>
    <property type="match status" value="1"/>
</dbReference>
<evidence type="ECO:0000313" key="2">
    <source>
        <dbReference type="Proteomes" id="UP000094285"/>
    </source>
</evidence>
<sequence length="491" mass="56332">MPVGEQKLDESFSSGNDSEELLKSIKPRTIFERVKVIYTRDENSFLSHKCFSYLISEGLLDMLKNGKRNMEENNLIKVSIDDDIAWEFRKEGYWVGIITNDLEYTDFELSFIKLLLSTSRVNFPIQNENNQNITSLIAELFVKDLKNTTEYDEWQFGGSDYFKSVVDFFTSRNTAIQAVLPAFPCKSSNLEKVSGPLPDRGEQMALQKLITFARKVKEIYKPGIKLWIVSDGHVFSDCIAVDDDQVNVYSSALKNLYQTLKSDDEDPIQFSSLVDIFSLNNSLFKETTLKDIQIGHYLDTKIDEEAEICRKILVTSCDTDSGSLMRDINTPKHPRLYLYRGFSRFMTEDLEFHPIATKLSRKKFKKIISKVAFEMIKRNDAYSNLVELFFPFCLRLSIHAHKNCGPKFGIKLLDSNNCLVINSLEDHKAPILTDLLHIPTPWHNSIVEIDDKKVLYAIKSGHIKNGLEQGKGSGGWNLEKMCFELKNLKLN</sequence>
<evidence type="ECO:0008006" key="3">
    <source>
        <dbReference type="Google" id="ProtNLM"/>
    </source>
</evidence>
<keyword evidence="2" id="KW-1185">Reference proteome</keyword>
<reference evidence="2" key="1">
    <citation type="submission" date="2016-05" db="EMBL/GenBank/DDBJ databases">
        <title>Comparative genomics of biotechnologically important yeasts.</title>
        <authorList>
            <consortium name="DOE Joint Genome Institute"/>
            <person name="Riley R."/>
            <person name="Haridas S."/>
            <person name="Wolfe K.H."/>
            <person name="Lopes M.R."/>
            <person name="Hittinger C.T."/>
            <person name="Goker M."/>
            <person name="Salamov A."/>
            <person name="Wisecaver J."/>
            <person name="Long T.M."/>
            <person name="Aerts A.L."/>
            <person name="Barry K."/>
            <person name="Choi C."/>
            <person name="Clum A."/>
            <person name="Coughlan A.Y."/>
            <person name="Deshpande S."/>
            <person name="Douglass A.P."/>
            <person name="Hanson S.J."/>
            <person name="Klenk H.-P."/>
            <person name="Labutti K."/>
            <person name="Lapidus A."/>
            <person name="Lindquist E."/>
            <person name="Lipzen A."/>
            <person name="Meier-Kolthoff J.P."/>
            <person name="Ohm R.A."/>
            <person name="Otillar R.P."/>
            <person name="Pangilinan J."/>
            <person name="Peng Y."/>
            <person name="Rokas A."/>
            <person name="Rosa C.A."/>
            <person name="Scheuner C."/>
            <person name="Sibirny A.A."/>
            <person name="Slot J.C."/>
            <person name="Stielow J.B."/>
            <person name="Sun H."/>
            <person name="Kurtzman C.P."/>
            <person name="Blackwell M."/>
            <person name="Grigoriev I.V."/>
            <person name="Jeffries T.W."/>
        </authorList>
    </citation>
    <scope>NUCLEOTIDE SEQUENCE [LARGE SCALE GENOMIC DNA]</scope>
    <source>
        <strain evidence="2">NRRL Y-17324</strain>
    </source>
</reference>
<dbReference type="Proteomes" id="UP000094285">
    <property type="component" value="Unassembled WGS sequence"/>
</dbReference>
<dbReference type="PANTHER" id="PTHR37285">
    <property type="entry name" value="SPORE WALL MATURATION PROTEIN DIT1"/>
    <property type="match status" value="1"/>
</dbReference>
<dbReference type="InterPro" id="IPR007817">
    <property type="entry name" value="Isocyanide_synthase_DIT1"/>
</dbReference>
<dbReference type="AlphaFoldDB" id="A0A1E4SKN8"/>
<proteinExistence type="predicted"/>
<dbReference type="RefSeq" id="XP_020065193.1">
    <property type="nucleotide sequence ID" value="XM_020206684.1"/>
</dbReference>
<evidence type="ECO:0000313" key="1">
    <source>
        <dbReference type="EMBL" id="ODV80071.1"/>
    </source>
</evidence>
<dbReference type="STRING" id="984487.A0A1E4SKN8"/>
<accession>A0A1E4SKN8</accession>
<gene>
    <name evidence="1" type="ORF">CANTADRAFT_21328</name>
</gene>